<sequence length="73" mass="8464">MNQPIQLSEIEIQEFIKTHKKVTGETLDYEKAKRQATKLMKLMILAVSKVPKSDKKKVDTTNKSQLRAFPFKD</sequence>
<proteinExistence type="predicted"/>
<feature type="region of interest" description="Disordered" evidence="1">
    <location>
        <begin position="53"/>
        <end position="73"/>
    </location>
</feature>
<dbReference type="AlphaFoldDB" id="A0A955I004"/>
<reference evidence="2" key="2">
    <citation type="journal article" date="2021" name="Microbiome">
        <title>Successional dynamics and alternative stable states in a saline activated sludge microbial community over 9 years.</title>
        <authorList>
            <person name="Wang Y."/>
            <person name="Ye J."/>
            <person name="Ju F."/>
            <person name="Liu L."/>
            <person name="Boyd J.A."/>
            <person name="Deng Y."/>
            <person name="Parks D.H."/>
            <person name="Jiang X."/>
            <person name="Yin X."/>
            <person name="Woodcroft B.J."/>
            <person name="Tyson G.W."/>
            <person name="Hugenholtz P."/>
            <person name="Polz M.F."/>
            <person name="Zhang T."/>
        </authorList>
    </citation>
    <scope>NUCLEOTIDE SEQUENCE</scope>
    <source>
        <strain evidence="2">HKST-UBA16</strain>
    </source>
</reference>
<dbReference type="EMBL" id="JAGQLM010000133">
    <property type="protein sequence ID" value="MCA9375282.1"/>
    <property type="molecule type" value="Genomic_DNA"/>
</dbReference>
<reference evidence="2" key="1">
    <citation type="submission" date="2020-04" db="EMBL/GenBank/DDBJ databases">
        <authorList>
            <person name="Zhang T."/>
        </authorList>
    </citation>
    <scope>NUCLEOTIDE SEQUENCE</scope>
    <source>
        <strain evidence="2">HKST-UBA16</strain>
    </source>
</reference>
<evidence type="ECO:0000313" key="2">
    <source>
        <dbReference type="EMBL" id="MCA9375282.1"/>
    </source>
</evidence>
<evidence type="ECO:0000313" key="3">
    <source>
        <dbReference type="Proteomes" id="UP000748332"/>
    </source>
</evidence>
<comment type="caution">
    <text evidence="2">The sequence shown here is derived from an EMBL/GenBank/DDBJ whole genome shotgun (WGS) entry which is preliminary data.</text>
</comment>
<organism evidence="2 3">
    <name type="scientific">Candidatus Dojkabacteria bacterium</name>
    <dbReference type="NCBI Taxonomy" id="2099670"/>
    <lineage>
        <taxon>Bacteria</taxon>
        <taxon>Candidatus Dojkabacteria</taxon>
    </lineage>
</organism>
<gene>
    <name evidence="2" type="ORF">KC622_03050</name>
</gene>
<dbReference type="Proteomes" id="UP000748332">
    <property type="component" value="Unassembled WGS sequence"/>
</dbReference>
<protein>
    <submittedName>
        <fullName evidence="2">Uncharacterized protein</fullName>
    </submittedName>
</protein>
<accession>A0A955I004</accession>
<name>A0A955I004_9BACT</name>
<evidence type="ECO:0000256" key="1">
    <source>
        <dbReference type="SAM" id="MobiDB-lite"/>
    </source>
</evidence>